<feature type="coiled-coil region" evidence="8">
    <location>
        <begin position="34"/>
        <end position="146"/>
    </location>
</feature>
<evidence type="ECO:0000256" key="4">
    <source>
        <dbReference type="ARBA" id="ARBA00022490"/>
    </source>
</evidence>
<evidence type="ECO:0000256" key="5">
    <source>
        <dbReference type="ARBA" id="ARBA00023054"/>
    </source>
</evidence>
<dbReference type="PANTHER" id="PTHR23162:SF7">
    <property type="entry name" value="PROTEIN BCAP"/>
    <property type="match status" value="1"/>
</dbReference>
<evidence type="ECO:0000256" key="7">
    <source>
        <dbReference type="ARBA" id="ARBA00023273"/>
    </source>
</evidence>
<dbReference type="GO" id="GO:0005813">
    <property type="term" value="C:centrosome"/>
    <property type="evidence" value="ECO:0007669"/>
    <property type="project" value="TreeGrafter"/>
</dbReference>
<keyword evidence="4" id="KW-0963">Cytoplasm</keyword>
<organism evidence="9 10">
    <name type="scientific">Thamnophis sirtalis</name>
    <dbReference type="NCBI Taxonomy" id="35019"/>
    <lineage>
        <taxon>Eukaryota</taxon>
        <taxon>Metazoa</taxon>
        <taxon>Chordata</taxon>
        <taxon>Craniata</taxon>
        <taxon>Vertebrata</taxon>
        <taxon>Euteleostomi</taxon>
        <taxon>Lepidosauria</taxon>
        <taxon>Squamata</taxon>
        <taxon>Bifurcata</taxon>
        <taxon>Unidentata</taxon>
        <taxon>Episquamata</taxon>
        <taxon>Toxicofera</taxon>
        <taxon>Serpentes</taxon>
        <taxon>Colubroidea</taxon>
        <taxon>Colubridae</taxon>
        <taxon>Natricinae</taxon>
        <taxon>Thamnophis</taxon>
    </lineage>
</organism>
<evidence type="ECO:0000313" key="10">
    <source>
        <dbReference type="RefSeq" id="XP_013909469.1"/>
    </source>
</evidence>
<dbReference type="GO" id="GO:0005814">
    <property type="term" value="C:centriole"/>
    <property type="evidence" value="ECO:0007669"/>
    <property type="project" value="UniProtKB-SubCell"/>
</dbReference>
<keyword evidence="5 8" id="KW-0175">Coiled coil</keyword>
<dbReference type="GeneID" id="106539238"/>
<name>A0A6I9X2G8_9SAUR</name>
<accession>A0A6I9X2G8</accession>
<evidence type="ECO:0000256" key="3">
    <source>
        <dbReference type="ARBA" id="ARBA00009316"/>
    </source>
</evidence>
<reference evidence="10" key="1">
    <citation type="submission" date="2025-08" db="UniProtKB">
        <authorList>
            <consortium name="RefSeq"/>
        </authorList>
    </citation>
    <scope>IDENTIFICATION</scope>
</reference>
<dbReference type="GO" id="GO:0036064">
    <property type="term" value="C:ciliary basal body"/>
    <property type="evidence" value="ECO:0007669"/>
    <property type="project" value="TreeGrafter"/>
</dbReference>
<evidence type="ECO:0000256" key="6">
    <source>
        <dbReference type="ARBA" id="ARBA00023212"/>
    </source>
</evidence>
<dbReference type="AlphaFoldDB" id="A0A6I9X2G8"/>
<gene>
    <name evidence="10" type="primary">LOC106539238</name>
</gene>
<comment type="similarity">
    <text evidence="3">Belongs to the ODF2 family.</text>
</comment>
<dbReference type="RefSeq" id="XP_013909469.1">
    <property type="nucleotide sequence ID" value="XM_014053994.1"/>
</dbReference>
<sequence length="164" mass="19520">MHDSRTITEGRDVERDAINHSDEFLKQLSLEEENYNIQLKYEEVKRKLEEIELQNTELENQLVTQEDTLQKTELQFKQKLTEYDALARQLEAALEDGRKQLAEELGKINSKERSFQLKILDLENELRQKKKEKKELSKRLDSVSRLFFHIKKLDVCTEITFHLA</sequence>
<evidence type="ECO:0000313" key="9">
    <source>
        <dbReference type="Proteomes" id="UP000504617"/>
    </source>
</evidence>
<keyword evidence="7" id="KW-0966">Cell projection</keyword>
<proteinExistence type="inferred from homology"/>
<dbReference type="GO" id="GO:1902018">
    <property type="term" value="P:negative regulation of cilium assembly"/>
    <property type="evidence" value="ECO:0007669"/>
    <property type="project" value="TreeGrafter"/>
</dbReference>
<evidence type="ECO:0000256" key="2">
    <source>
        <dbReference type="ARBA" id="ARBA00004138"/>
    </source>
</evidence>
<evidence type="ECO:0000256" key="1">
    <source>
        <dbReference type="ARBA" id="ARBA00004114"/>
    </source>
</evidence>
<dbReference type="OrthoDB" id="9948429at2759"/>
<evidence type="ECO:0000256" key="8">
    <source>
        <dbReference type="SAM" id="Coils"/>
    </source>
</evidence>
<keyword evidence="6" id="KW-0206">Cytoskeleton</keyword>
<protein>
    <submittedName>
        <fullName evidence="10">Outer dense fiber protein 2-like</fullName>
    </submittedName>
</protein>
<dbReference type="Proteomes" id="UP000504617">
    <property type="component" value="Unplaced"/>
</dbReference>
<comment type="subcellular location">
    <subcellularLocation>
        <location evidence="2">Cell projection</location>
        <location evidence="2">Cilium</location>
    </subcellularLocation>
    <subcellularLocation>
        <location evidence="1">Cytoplasm</location>
        <location evidence="1">Cytoskeleton</location>
        <location evidence="1">Microtubule organizing center</location>
        <location evidence="1">Centrosome</location>
        <location evidence="1">Centriole</location>
    </subcellularLocation>
</comment>
<dbReference type="InterPro" id="IPR026099">
    <property type="entry name" value="Odf2-rel"/>
</dbReference>
<dbReference type="KEGG" id="tsr:106539238"/>
<keyword evidence="9" id="KW-1185">Reference proteome</keyword>
<dbReference type="PANTHER" id="PTHR23162">
    <property type="entry name" value="OUTER DENSE FIBER OF SPERM TAILS 2"/>
    <property type="match status" value="1"/>
</dbReference>